<protein>
    <submittedName>
        <fullName evidence="10">Ion transporter</fullName>
    </submittedName>
</protein>
<reference evidence="11" key="1">
    <citation type="submission" date="2017-11" db="EMBL/GenBank/DDBJ databases">
        <authorList>
            <person name="Kuznetsova I."/>
            <person name="Sazanova A."/>
            <person name="Chirak E."/>
            <person name="Safronova V."/>
            <person name="Willems A."/>
        </authorList>
    </citation>
    <scope>NUCLEOTIDE SEQUENCE [LARGE SCALE GENOMIC DNA]</scope>
    <source>
        <strain evidence="11">PEPV15</strain>
    </source>
</reference>
<feature type="transmembrane region" description="Helical" evidence="8">
    <location>
        <begin position="164"/>
        <end position="181"/>
    </location>
</feature>
<evidence type="ECO:0000256" key="7">
    <source>
        <dbReference type="ARBA" id="ARBA00023303"/>
    </source>
</evidence>
<keyword evidence="11" id="KW-1185">Reference proteome</keyword>
<evidence type="ECO:0000256" key="8">
    <source>
        <dbReference type="SAM" id="Phobius"/>
    </source>
</evidence>
<keyword evidence="6 8" id="KW-0472">Membrane</keyword>
<dbReference type="EMBL" id="PGGN01000001">
    <property type="protein sequence ID" value="PSH59823.1"/>
    <property type="molecule type" value="Genomic_DNA"/>
</dbReference>
<feature type="transmembrane region" description="Helical" evidence="8">
    <location>
        <begin position="133"/>
        <end position="152"/>
    </location>
</feature>
<dbReference type="Proteomes" id="UP000241158">
    <property type="component" value="Unassembled WGS sequence"/>
</dbReference>
<keyword evidence="2" id="KW-0813">Transport</keyword>
<dbReference type="OrthoDB" id="9799090at2"/>
<dbReference type="Gene3D" id="1.10.287.70">
    <property type="match status" value="1"/>
</dbReference>
<organism evidence="10 11">
    <name type="scientific">Phyllobacterium endophyticum</name>
    <dbReference type="NCBI Taxonomy" id="1149773"/>
    <lineage>
        <taxon>Bacteria</taxon>
        <taxon>Pseudomonadati</taxon>
        <taxon>Pseudomonadota</taxon>
        <taxon>Alphaproteobacteria</taxon>
        <taxon>Hyphomicrobiales</taxon>
        <taxon>Phyllobacteriaceae</taxon>
        <taxon>Phyllobacterium</taxon>
    </lineage>
</organism>
<feature type="transmembrane region" description="Helical" evidence="8">
    <location>
        <begin position="45"/>
        <end position="63"/>
    </location>
</feature>
<feature type="transmembrane region" description="Helical" evidence="8">
    <location>
        <begin position="21"/>
        <end position="39"/>
    </location>
</feature>
<gene>
    <name evidence="10" type="ORF">CU100_03430</name>
</gene>
<keyword evidence="5" id="KW-0406">Ion transport</keyword>
<evidence type="ECO:0000256" key="1">
    <source>
        <dbReference type="ARBA" id="ARBA00004141"/>
    </source>
</evidence>
<feature type="transmembrane region" description="Helical" evidence="8">
    <location>
        <begin position="193"/>
        <end position="210"/>
    </location>
</feature>
<keyword evidence="7" id="KW-0407">Ion channel</keyword>
<dbReference type="Pfam" id="PF07885">
    <property type="entry name" value="Ion_trans_2"/>
    <property type="match status" value="1"/>
</dbReference>
<evidence type="ECO:0000256" key="5">
    <source>
        <dbReference type="ARBA" id="ARBA00023065"/>
    </source>
</evidence>
<keyword evidence="3 8" id="KW-0812">Transmembrane</keyword>
<dbReference type="GO" id="GO:0005249">
    <property type="term" value="F:voltage-gated potassium channel activity"/>
    <property type="evidence" value="ECO:0007669"/>
    <property type="project" value="InterPro"/>
</dbReference>
<accession>A0A2P7B034</accession>
<dbReference type="SUPFAM" id="SSF81324">
    <property type="entry name" value="Voltage-gated potassium channels"/>
    <property type="match status" value="1"/>
</dbReference>
<dbReference type="InterPro" id="IPR027359">
    <property type="entry name" value="Volt_channel_dom_sf"/>
</dbReference>
<evidence type="ECO:0000256" key="4">
    <source>
        <dbReference type="ARBA" id="ARBA00022989"/>
    </source>
</evidence>
<dbReference type="InterPro" id="IPR013099">
    <property type="entry name" value="K_chnl_dom"/>
</dbReference>
<dbReference type="GO" id="GO:0008076">
    <property type="term" value="C:voltage-gated potassium channel complex"/>
    <property type="evidence" value="ECO:0007669"/>
    <property type="project" value="InterPro"/>
</dbReference>
<sequence>MRKLLSELYEGNTDRAHLFRYVLLVFDIITILFVIGTSFLPRSQVVEWVDAGIGLIILLDVLARFSIGEMTMRSFFRPSTIADLVAIFSFLAPLSGEGFGFLRILRTVRLLHTYQVLARLRIDFPFVRQHEDALIAVINLLVFLFIMTGLVYETQHRTNAEIANYADALYFTVTALTTTGFGDITLEGTTGRLISVSIMIFGVTLFLRLAQVLFRPNKVRYVCSNCGLSRHDADAVHCKDCGAIVHIENEGES</sequence>
<evidence type="ECO:0000259" key="9">
    <source>
        <dbReference type="Pfam" id="PF07885"/>
    </source>
</evidence>
<dbReference type="AlphaFoldDB" id="A0A2P7B034"/>
<dbReference type="Gene3D" id="1.20.120.350">
    <property type="entry name" value="Voltage-gated potassium channels. Chain C"/>
    <property type="match status" value="1"/>
</dbReference>
<evidence type="ECO:0000313" key="11">
    <source>
        <dbReference type="Proteomes" id="UP000241158"/>
    </source>
</evidence>
<name>A0A2P7B034_9HYPH</name>
<proteinExistence type="predicted"/>
<keyword evidence="4 8" id="KW-1133">Transmembrane helix</keyword>
<comment type="subcellular location">
    <subcellularLocation>
        <location evidence="1">Membrane</location>
        <topology evidence="1">Multi-pass membrane protein</topology>
    </subcellularLocation>
</comment>
<evidence type="ECO:0000256" key="2">
    <source>
        <dbReference type="ARBA" id="ARBA00022448"/>
    </source>
</evidence>
<evidence type="ECO:0000256" key="6">
    <source>
        <dbReference type="ARBA" id="ARBA00023136"/>
    </source>
</evidence>
<evidence type="ECO:0000313" key="10">
    <source>
        <dbReference type="EMBL" id="PSH59823.1"/>
    </source>
</evidence>
<dbReference type="PANTHER" id="PTHR11537">
    <property type="entry name" value="VOLTAGE-GATED POTASSIUM CHANNEL"/>
    <property type="match status" value="1"/>
</dbReference>
<dbReference type="GO" id="GO:0001508">
    <property type="term" value="P:action potential"/>
    <property type="evidence" value="ECO:0007669"/>
    <property type="project" value="TreeGrafter"/>
</dbReference>
<dbReference type="InterPro" id="IPR028325">
    <property type="entry name" value="VG_K_chnl"/>
</dbReference>
<dbReference type="PANTHER" id="PTHR11537:SF254">
    <property type="entry name" value="POTASSIUM VOLTAGE-GATED CHANNEL PROTEIN SHAB"/>
    <property type="match status" value="1"/>
</dbReference>
<comment type="caution">
    <text evidence="10">The sequence shown here is derived from an EMBL/GenBank/DDBJ whole genome shotgun (WGS) entry which is preliminary data.</text>
</comment>
<dbReference type="RefSeq" id="WP_106715127.1">
    <property type="nucleotide sequence ID" value="NZ_PGGN01000001.1"/>
</dbReference>
<evidence type="ECO:0000256" key="3">
    <source>
        <dbReference type="ARBA" id="ARBA00022692"/>
    </source>
</evidence>
<feature type="domain" description="Potassium channel" evidence="9">
    <location>
        <begin position="141"/>
        <end position="214"/>
    </location>
</feature>
<feature type="transmembrane region" description="Helical" evidence="8">
    <location>
        <begin position="84"/>
        <end position="105"/>
    </location>
</feature>